<dbReference type="EMBL" id="QOCE01000046">
    <property type="protein sequence ID" value="RBW51335.1"/>
    <property type="molecule type" value="Genomic_DNA"/>
</dbReference>
<comment type="caution">
    <text evidence="1">The sequence shown here is derived from an EMBL/GenBank/DDBJ whole genome shotgun (WGS) entry which is preliminary data.</text>
</comment>
<gene>
    <name evidence="1" type="ORF">DS909_19170</name>
</gene>
<organism evidence="1 2">
    <name type="scientific">Phaeobacter gallaeciensis</name>
    <dbReference type="NCBI Taxonomy" id="60890"/>
    <lineage>
        <taxon>Bacteria</taxon>
        <taxon>Pseudomonadati</taxon>
        <taxon>Pseudomonadota</taxon>
        <taxon>Alphaproteobacteria</taxon>
        <taxon>Rhodobacterales</taxon>
        <taxon>Roseobacteraceae</taxon>
        <taxon>Phaeobacter</taxon>
    </lineage>
</organism>
<dbReference type="Gene3D" id="3.40.50.1000">
    <property type="entry name" value="HAD superfamily/HAD-like"/>
    <property type="match status" value="1"/>
</dbReference>
<name>A0A366WMT9_9RHOB</name>
<dbReference type="SUPFAM" id="SSF56784">
    <property type="entry name" value="HAD-like"/>
    <property type="match status" value="1"/>
</dbReference>
<sequence>MHFGPREWCVFGLISKTFAEVYALEEASLGGIPPNRIAMIADTIHTDIIGGAELGWCTGLSTQIGMFAGQQVWDYCRSSLINPDWSLTRIRFWQFRGCQCPLLGCRVEEICKCPQGPAFWDPWVPLPRCCKGRLLCFPMSWSQEILSFVTPIAFSAHFSMLPLTLLTLTVQVAFQLLRGGKCL</sequence>
<protein>
    <submittedName>
        <fullName evidence="1">Uncharacterized protein</fullName>
    </submittedName>
</protein>
<evidence type="ECO:0000313" key="1">
    <source>
        <dbReference type="EMBL" id="RBW51335.1"/>
    </source>
</evidence>
<dbReference type="Pfam" id="PF13242">
    <property type="entry name" value="Hydrolase_like"/>
    <property type="match status" value="1"/>
</dbReference>
<accession>A0A366WMT9</accession>
<dbReference type="AlphaFoldDB" id="A0A366WMT9"/>
<dbReference type="Proteomes" id="UP000252706">
    <property type="component" value="Unassembled WGS sequence"/>
</dbReference>
<dbReference type="RefSeq" id="WP_113825071.1">
    <property type="nucleotide sequence ID" value="NZ_QOCE01000046.1"/>
</dbReference>
<evidence type="ECO:0000313" key="2">
    <source>
        <dbReference type="Proteomes" id="UP000252706"/>
    </source>
</evidence>
<reference evidence="1 2" key="1">
    <citation type="submission" date="2018-07" db="EMBL/GenBank/DDBJ databases">
        <title>Modular assembly of carbohydrate-degrading microbial communities in the ocean.</title>
        <authorList>
            <person name="Enke T.N."/>
            <person name="Datta M.S."/>
            <person name="Schwartzman J.A."/>
            <person name="Cermak N."/>
            <person name="Schmitz D.A."/>
            <person name="Barrere J."/>
            <person name="Cordero O.X."/>
        </authorList>
    </citation>
    <scope>NUCLEOTIDE SEQUENCE [LARGE SCALE GENOMIC DNA]</scope>
    <source>
        <strain evidence="1 2">C3M10</strain>
    </source>
</reference>
<dbReference type="InterPro" id="IPR023214">
    <property type="entry name" value="HAD_sf"/>
</dbReference>
<proteinExistence type="predicted"/>
<dbReference type="InterPro" id="IPR036412">
    <property type="entry name" value="HAD-like_sf"/>
</dbReference>